<evidence type="ECO:0000256" key="6">
    <source>
        <dbReference type="ARBA" id="ARBA00022840"/>
    </source>
</evidence>
<keyword evidence="6" id="KW-0067">ATP-binding</keyword>
<evidence type="ECO:0000256" key="5">
    <source>
        <dbReference type="ARBA" id="ARBA00022777"/>
    </source>
</evidence>
<dbReference type="CDD" id="cd14014">
    <property type="entry name" value="STKc_PknB_like"/>
    <property type="match status" value="1"/>
</dbReference>
<dbReference type="GO" id="GO:0005524">
    <property type="term" value="F:ATP binding"/>
    <property type="evidence" value="ECO:0007669"/>
    <property type="project" value="UniProtKB-KW"/>
</dbReference>
<accession>A0A291REB6</accession>
<dbReference type="GeneID" id="88357089"/>
<dbReference type="PANTHER" id="PTHR43289">
    <property type="entry name" value="MITOGEN-ACTIVATED PROTEIN KINASE KINASE KINASE 20-RELATED"/>
    <property type="match status" value="1"/>
</dbReference>
<feature type="compositionally biased region" description="Polar residues" evidence="7">
    <location>
        <begin position="369"/>
        <end position="383"/>
    </location>
</feature>
<feature type="compositionally biased region" description="Polar residues" evidence="7">
    <location>
        <begin position="320"/>
        <end position="333"/>
    </location>
</feature>
<dbReference type="Gene3D" id="1.10.510.10">
    <property type="entry name" value="Transferase(Phosphotransferase) domain 1"/>
    <property type="match status" value="1"/>
</dbReference>
<feature type="compositionally biased region" description="Low complexity" evidence="7">
    <location>
        <begin position="466"/>
        <end position="476"/>
    </location>
</feature>
<feature type="compositionally biased region" description="Pro residues" evidence="7">
    <location>
        <begin position="477"/>
        <end position="487"/>
    </location>
</feature>
<evidence type="ECO:0000313" key="11">
    <source>
        <dbReference type="Proteomes" id="UP000221961"/>
    </source>
</evidence>
<evidence type="ECO:0000256" key="3">
    <source>
        <dbReference type="ARBA" id="ARBA00022679"/>
    </source>
</evidence>
<dbReference type="GO" id="GO:0004674">
    <property type="term" value="F:protein serine/threonine kinase activity"/>
    <property type="evidence" value="ECO:0007669"/>
    <property type="project" value="UniProtKB-KW"/>
</dbReference>
<dbReference type="RefSeq" id="WP_098693152.1">
    <property type="nucleotide sequence ID" value="NZ_CP023778.1"/>
</dbReference>
<keyword evidence="8" id="KW-0472">Membrane</keyword>
<proteinExistence type="predicted"/>
<dbReference type="KEGG" id="ntp:CRH09_06550"/>
<keyword evidence="5" id="KW-0418">Kinase</keyword>
<dbReference type="InterPro" id="IPR008271">
    <property type="entry name" value="Ser/Thr_kinase_AS"/>
</dbReference>
<feature type="region of interest" description="Disordered" evidence="7">
    <location>
        <begin position="445"/>
        <end position="524"/>
    </location>
</feature>
<evidence type="ECO:0000259" key="9">
    <source>
        <dbReference type="PROSITE" id="PS50011"/>
    </source>
</evidence>
<keyword evidence="2" id="KW-0723">Serine/threonine-protein kinase</keyword>
<feature type="domain" description="Protein kinase" evidence="9">
    <location>
        <begin position="17"/>
        <end position="272"/>
    </location>
</feature>
<keyword evidence="3" id="KW-0808">Transferase</keyword>
<dbReference type="PROSITE" id="PS50011">
    <property type="entry name" value="PROTEIN_KINASE_DOM"/>
    <property type="match status" value="1"/>
</dbReference>
<dbReference type="SMART" id="SM00220">
    <property type="entry name" value="S_TKc"/>
    <property type="match status" value="1"/>
</dbReference>
<dbReference type="PROSITE" id="PS00108">
    <property type="entry name" value="PROTEIN_KINASE_ST"/>
    <property type="match status" value="1"/>
</dbReference>
<evidence type="ECO:0000313" key="10">
    <source>
        <dbReference type="EMBL" id="ATL65926.1"/>
    </source>
</evidence>
<dbReference type="EMBL" id="CP023778">
    <property type="protein sequence ID" value="ATL65926.1"/>
    <property type="molecule type" value="Genomic_DNA"/>
</dbReference>
<dbReference type="AlphaFoldDB" id="A0A291REB6"/>
<organism evidence="10 11">
    <name type="scientific">Nocardia terpenica</name>
    <dbReference type="NCBI Taxonomy" id="455432"/>
    <lineage>
        <taxon>Bacteria</taxon>
        <taxon>Bacillati</taxon>
        <taxon>Actinomycetota</taxon>
        <taxon>Actinomycetes</taxon>
        <taxon>Mycobacteriales</taxon>
        <taxon>Nocardiaceae</taxon>
        <taxon>Nocardia</taxon>
    </lineage>
</organism>
<reference evidence="10 11" key="1">
    <citation type="submission" date="2017-10" db="EMBL/GenBank/DDBJ databases">
        <title>Comparative genomics between pathogenic Norcardia.</title>
        <authorList>
            <person name="Zeng L."/>
        </authorList>
    </citation>
    <scope>NUCLEOTIDE SEQUENCE [LARGE SCALE GENOMIC DNA]</scope>
    <source>
        <strain evidence="10 11">NC_YFY_NT001</strain>
    </source>
</reference>
<keyword evidence="4" id="KW-0547">Nucleotide-binding</keyword>
<dbReference type="SUPFAM" id="SSF56112">
    <property type="entry name" value="Protein kinase-like (PK-like)"/>
    <property type="match status" value="1"/>
</dbReference>
<dbReference type="FunFam" id="1.10.510.10:FF:000021">
    <property type="entry name" value="Serine/threonine protein kinase"/>
    <property type="match status" value="1"/>
</dbReference>
<evidence type="ECO:0000256" key="8">
    <source>
        <dbReference type="SAM" id="Phobius"/>
    </source>
</evidence>
<sequence>MFPPHGPRTAARRFGAYRLDRLIGRGSVGEVWLAHDTAADRTVALKILSVTAAEDPDYRRRFEREARIGANLDDPHIVPIHGFGEQDGRLFLDMAHIPGVDVSTRLRVGPLGVPAAVDLVAQVARALDAAHAAGLIHRDVKPGNIILHPGGFAYLIDFGIARAPNQTTITATGFTVGTLAYMAPERFTGHGDARSDIYALACVLYECLTALRPFGDTDPVRQLHAHLNEPPPSAHAIDPSVPAALDAVIARGMAKNPEDRYPSAGTLAAAALAAAGMTQPIPRTPPILDGSSTRPTRALSAESPTPTRQLPPHAPESLLPSRTRSAESSSPTRQLPPHAPASVPPTHRQAAEPRLPTRQLPAEAPSPTKHLSTQPAVTPSRASAAQPRPTLVATRLADAGRAETAVAEPDSARRAFPTRAVAVAVAAAIAVFAAIAMVVTLLTSGGGAQRHPARTPSATVAPTRGNPAPAQHTTAPPQNPLTIPVPPGFDDNAPFQIPTGGMQIPAPAAHGHARKPHEAKHSEQ</sequence>
<dbReference type="Pfam" id="PF00069">
    <property type="entry name" value="Pkinase"/>
    <property type="match status" value="1"/>
</dbReference>
<protein>
    <recommendedName>
        <fullName evidence="1">non-specific serine/threonine protein kinase</fullName>
        <ecNumber evidence="1">2.7.11.1</ecNumber>
    </recommendedName>
</protein>
<keyword evidence="8" id="KW-0812">Transmembrane</keyword>
<feature type="region of interest" description="Disordered" evidence="7">
    <location>
        <begin position="279"/>
        <end position="389"/>
    </location>
</feature>
<dbReference type="Gene3D" id="3.30.200.20">
    <property type="entry name" value="Phosphorylase Kinase, domain 1"/>
    <property type="match status" value="1"/>
</dbReference>
<evidence type="ECO:0000256" key="1">
    <source>
        <dbReference type="ARBA" id="ARBA00012513"/>
    </source>
</evidence>
<evidence type="ECO:0000256" key="7">
    <source>
        <dbReference type="SAM" id="MobiDB-lite"/>
    </source>
</evidence>
<dbReference type="PANTHER" id="PTHR43289:SF6">
    <property type="entry name" value="SERINE_THREONINE-PROTEIN KINASE NEKL-3"/>
    <property type="match status" value="1"/>
</dbReference>
<evidence type="ECO:0000256" key="4">
    <source>
        <dbReference type="ARBA" id="ARBA00022741"/>
    </source>
</evidence>
<name>A0A291REB6_9NOCA</name>
<dbReference type="InterPro" id="IPR000719">
    <property type="entry name" value="Prot_kinase_dom"/>
</dbReference>
<dbReference type="EC" id="2.7.11.1" evidence="1"/>
<feature type="transmembrane region" description="Helical" evidence="8">
    <location>
        <begin position="420"/>
        <end position="442"/>
    </location>
</feature>
<evidence type="ECO:0000256" key="2">
    <source>
        <dbReference type="ARBA" id="ARBA00022527"/>
    </source>
</evidence>
<gene>
    <name evidence="10" type="ORF">CRH09_06550</name>
</gene>
<keyword evidence="8" id="KW-1133">Transmembrane helix</keyword>
<dbReference type="InterPro" id="IPR011009">
    <property type="entry name" value="Kinase-like_dom_sf"/>
</dbReference>
<dbReference type="Proteomes" id="UP000221961">
    <property type="component" value="Chromosome"/>
</dbReference>